<feature type="transmembrane region" description="Helical" evidence="1">
    <location>
        <begin position="100"/>
        <end position="122"/>
    </location>
</feature>
<gene>
    <name evidence="2" type="ORF">MSPICULIGERA_LOCUS7736</name>
</gene>
<keyword evidence="1" id="KW-1133">Transmembrane helix</keyword>
<keyword evidence="1" id="KW-0472">Membrane</keyword>
<proteinExistence type="predicted"/>
<accession>A0AA36CJ71</accession>
<evidence type="ECO:0000256" key="1">
    <source>
        <dbReference type="SAM" id="Phobius"/>
    </source>
</evidence>
<keyword evidence="3" id="KW-1185">Reference proteome</keyword>
<comment type="caution">
    <text evidence="2">The sequence shown here is derived from an EMBL/GenBank/DDBJ whole genome shotgun (WGS) entry which is preliminary data.</text>
</comment>
<reference evidence="2" key="1">
    <citation type="submission" date="2023-06" db="EMBL/GenBank/DDBJ databases">
        <authorList>
            <person name="Delattre M."/>
        </authorList>
    </citation>
    <scope>NUCLEOTIDE SEQUENCE</scope>
    <source>
        <strain evidence="2">AF72</strain>
    </source>
</reference>
<dbReference type="AlphaFoldDB" id="A0AA36CJ71"/>
<dbReference type="Proteomes" id="UP001177023">
    <property type="component" value="Unassembled WGS sequence"/>
</dbReference>
<feature type="non-terminal residue" evidence="2">
    <location>
        <position position="129"/>
    </location>
</feature>
<sequence>MRRLRYHLELPIFLLAGSLALITAGPYVDRRSNRPGGPELSFVHTFDTRETCMDRCRQQCTQQHSDDLMMPRWLCTMQDDPGTMVFETEEPGFSFSTNTLLISIPAVIFISLFFLFVCVSCFQKFFRGF</sequence>
<dbReference type="EMBL" id="CATQJA010001989">
    <property type="protein sequence ID" value="CAJ0569251.1"/>
    <property type="molecule type" value="Genomic_DNA"/>
</dbReference>
<feature type="transmembrane region" description="Helical" evidence="1">
    <location>
        <begin position="12"/>
        <end position="28"/>
    </location>
</feature>
<keyword evidence="1" id="KW-0812">Transmembrane</keyword>
<protein>
    <submittedName>
        <fullName evidence="2">Uncharacterized protein</fullName>
    </submittedName>
</protein>
<evidence type="ECO:0000313" key="3">
    <source>
        <dbReference type="Proteomes" id="UP001177023"/>
    </source>
</evidence>
<organism evidence="2 3">
    <name type="scientific">Mesorhabditis spiculigera</name>
    <dbReference type="NCBI Taxonomy" id="96644"/>
    <lineage>
        <taxon>Eukaryota</taxon>
        <taxon>Metazoa</taxon>
        <taxon>Ecdysozoa</taxon>
        <taxon>Nematoda</taxon>
        <taxon>Chromadorea</taxon>
        <taxon>Rhabditida</taxon>
        <taxon>Rhabditina</taxon>
        <taxon>Rhabditomorpha</taxon>
        <taxon>Rhabditoidea</taxon>
        <taxon>Rhabditidae</taxon>
        <taxon>Mesorhabditinae</taxon>
        <taxon>Mesorhabditis</taxon>
    </lineage>
</organism>
<name>A0AA36CJ71_9BILA</name>
<evidence type="ECO:0000313" key="2">
    <source>
        <dbReference type="EMBL" id="CAJ0569251.1"/>
    </source>
</evidence>